<name>A0A0R2L3B2_9LACO</name>
<dbReference type="Gene3D" id="3.30.1180.10">
    <property type="match status" value="1"/>
</dbReference>
<proteinExistence type="predicted"/>
<dbReference type="Proteomes" id="UP000321429">
    <property type="component" value="Unassembled WGS sequence"/>
</dbReference>
<dbReference type="PROSITE" id="PS51482">
    <property type="entry name" value="DEGV"/>
    <property type="match status" value="1"/>
</dbReference>
<dbReference type="EMBL" id="BJUD01000039">
    <property type="protein sequence ID" value="GEK29228.1"/>
    <property type="molecule type" value="Genomic_DNA"/>
</dbReference>
<evidence type="ECO:0000313" key="6">
    <source>
        <dbReference type="Proteomes" id="UP000321429"/>
    </source>
</evidence>
<dbReference type="NCBIfam" id="TIGR00762">
    <property type="entry name" value="DegV"/>
    <property type="match status" value="1"/>
</dbReference>
<dbReference type="OrthoDB" id="5429275at2"/>
<dbReference type="EMBL" id="JQCB01000018">
    <property type="protein sequence ID" value="KRN93980.1"/>
    <property type="molecule type" value="Genomic_DNA"/>
</dbReference>
<dbReference type="RefSeq" id="WP_057811505.1">
    <property type="nucleotide sequence ID" value="NZ_BJUD01000039.1"/>
</dbReference>
<evidence type="ECO:0000313" key="3">
    <source>
        <dbReference type="EMBL" id="GEK29228.1"/>
    </source>
</evidence>
<keyword evidence="5" id="KW-1185">Reference proteome</keyword>
<dbReference type="PANTHER" id="PTHR33434">
    <property type="entry name" value="DEGV DOMAIN-CONTAINING PROTEIN DR_1986-RELATED"/>
    <property type="match status" value="1"/>
</dbReference>
<evidence type="ECO:0000313" key="4">
    <source>
        <dbReference type="EMBL" id="KRN93980.1"/>
    </source>
</evidence>
<protein>
    <submittedName>
        <fullName evidence="4">EDD domain protein, DegV family</fullName>
    </submittedName>
</protein>
<organism evidence="4 5">
    <name type="scientific">Furfurilactobacillus siliginis</name>
    <dbReference type="NCBI Taxonomy" id="348151"/>
    <lineage>
        <taxon>Bacteria</taxon>
        <taxon>Bacillati</taxon>
        <taxon>Bacillota</taxon>
        <taxon>Bacilli</taxon>
        <taxon>Lactobacillales</taxon>
        <taxon>Lactobacillaceae</taxon>
        <taxon>Furfurilactobacillus</taxon>
    </lineage>
</organism>
<dbReference type="PATRIC" id="fig|348151.3.peg.653"/>
<evidence type="ECO:0000256" key="1">
    <source>
        <dbReference type="ARBA" id="ARBA00003238"/>
    </source>
</evidence>
<dbReference type="InterPro" id="IPR050270">
    <property type="entry name" value="DegV_domain_contain"/>
</dbReference>
<reference evidence="4 5" key="1">
    <citation type="journal article" date="2015" name="Genome Announc.">
        <title>Expanding the biotechnology potential of lactobacilli through comparative genomics of 213 strains and associated genera.</title>
        <authorList>
            <person name="Sun Z."/>
            <person name="Harris H.M."/>
            <person name="McCann A."/>
            <person name="Guo C."/>
            <person name="Argimon S."/>
            <person name="Zhang W."/>
            <person name="Yang X."/>
            <person name="Jeffery I.B."/>
            <person name="Cooney J.C."/>
            <person name="Kagawa T.F."/>
            <person name="Liu W."/>
            <person name="Song Y."/>
            <person name="Salvetti E."/>
            <person name="Wrobel A."/>
            <person name="Rasinkangas P."/>
            <person name="Parkhill J."/>
            <person name="Rea M.C."/>
            <person name="O'Sullivan O."/>
            <person name="Ritari J."/>
            <person name="Douillard F.P."/>
            <person name="Paul Ross R."/>
            <person name="Yang R."/>
            <person name="Briner A.E."/>
            <person name="Felis G.E."/>
            <person name="de Vos W.M."/>
            <person name="Barrangou R."/>
            <person name="Klaenhammer T.R."/>
            <person name="Caufield P.W."/>
            <person name="Cui Y."/>
            <person name="Zhang H."/>
            <person name="O'Toole P.W."/>
        </authorList>
    </citation>
    <scope>NUCLEOTIDE SEQUENCE [LARGE SCALE GENOMIC DNA]</scope>
    <source>
        <strain evidence="4 5">DSM 22696</strain>
    </source>
</reference>
<dbReference type="AlphaFoldDB" id="A0A0R2L3B2"/>
<accession>A0A0R2L3B2</accession>
<dbReference type="SUPFAM" id="SSF82549">
    <property type="entry name" value="DAK1/DegV-like"/>
    <property type="match status" value="1"/>
</dbReference>
<gene>
    <name evidence="4" type="ORF">IV55_GL000637</name>
    <name evidence="3" type="ORF">LSI01_15390</name>
</gene>
<dbReference type="Pfam" id="PF02645">
    <property type="entry name" value="DegV"/>
    <property type="match status" value="1"/>
</dbReference>
<sequence length="285" mass="29894">MSEKIALLVDSASDVPGSVFAEHDNIAVVPLQIVIDGETLVDRETIDPATFYQRQATAKQLPKTASPSLGDVIEKVDLLKQHGFTHIVGITISAALSVTNGVFQQVADMQSDVIMSVINTKNIGVGSGLFAQYAESLIDSGQTFINVVTKLMAAVSQSSVYFYIPTLKYLRAGGRIGKVTGFVGAALNIKPVITCDSDGVYTTVAKARTEKKAIEKMIALASRDVAGHAHARVAVGHSANPDLMKQIVMGLKGNFPGLQIEIGDISPAIGVHTGPGVVGIAVQAG</sequence>
<dbReference type="InterPro" id="IPR043168">
    <property type="entry name" value="DegV_C"/>
</dbReference>
<dbReference type="Proteomes" id="UP000051139">
    <property type="component" value="Unassembled WGS sequence"/>
</dbReference>
<dbReference type="STRING" id="348151.IV55_GL000637"/>
<evidence type="ECO:0000256" key="2">
    <source>
        <dbReference type="ARBA" id="ARBA00023121"/>
    </source>
</evidence>
<evidence type="ECO:0000313" key="5">
    <source>
        <dbReference type="Proteomes" id="UP000051139"/>
    </source>
</evidence>
<reference evidence="3 6" key="2">
    <citation type="submission" date="2019-07" db="EMBL/GenBank/DDBJ databases">
        <title>Whole genome shotgun sequence of Lactobacillus siliginis NBRC 101315.</title>
        <authorList>
            <person name="Hosoyama A."/>
            <person name="Uohara A."/>
            <person name="Ohji S."/>
            <person name="Ichikawa N."/>
        </authorList>
    </citation>
    <scope>NUCLEOTIDE SEQUENCE [LARGE SCALE GENOMIC DNA]</scope>
    <source>
        <strain evidence="3 6">NBRC 101315</strain>
    </source>
</reference>
<dbReference type="InterPro" id="IPR003797">
    <property type="entry name" value="DegV"/>
</dbReference>
<dbReference type="Gene3D" id="3.40.50.10170">
    <property type="match status" value="1"/>
</dbReference>
<keyword evidence="2" id="KW-0446">Lipid-binding</keyword>
<comment type="caution">
    <text evidence="4">The sequence shown here is derived from an EMBL/GenBank/DDBJ whole genome shotgun (WGS) entry which is preliminary data.</text>
</comment>
<dbReference type="PANTHER" id="PTHR33434:SF2">
    <property type="entry name" value="FATTY ACID-BINDING PROTEIN TM_1468"/>
    <property type="match status" value="1"/>
</dbReference>
<dbReference type="GO" id="GO:0008289">
    <property type="term" value="F:lipid binding"/>
    <property type="evidence" value="ECO:0007669"/>
    <property type="project" value="UniProtKB-KW"/>
</dbReference>
<comment type="function">
    <text evidence="1">May bind long-chain fatty acids, such as palmitate, and may play a role in lipid transport or fatty acid metabolism.</text>
</comment>